<dbReference type="GeneID" id="83715294"/>
<dbReference type="CDD" id="cd04301">
    <property type="entry name" value="NAT_SF"/>
    <property type="match status" value="1"/>
</dbReference>
<dbReference type="InterPro" id="IPR000182">
    <property type="entry name" value="GNAT_dom"/>
</dbReference>
<evidence type="ECO:0000313" key="6">
    <source>
        <dbReference type="Proteomes" id="UP000185427"/>
    </source>
</evidence>
<evidence type="ECO:0000313" key="3">
    <source>
        <dbReference type="EMBL" id="APU45506.1"/>
    </source>
</evidence>
<evidence type="ECO:0000259" key="1">
    <source>
        <dbReference type="PROSITE" id="PS51186"/>
    </source>
</evidence>
<dbReference type="EMBL" id="CP017151">
    <property type="protein sequence ID" value="AOR74715.1"/>
    <property type="molecule type" value="Genomic_DNA"/>
</dbReference>
<reference evidence="3 6" key="2">
    <citation type="submission" date="2016-12" db="EMBL/GenBank/DDBJ databases">
        <title>Complete Genome Sequence of Lactobacillus fermentum Strain SNUV175, a Probiotic for Treatment of Bacterial Vaginosis.</title>
        <authorList>
            <person name="Lee S."/>
            <person name="You H.J."/>
            <person name="Kwon B."/>
            <person name="Ko G."/>
        </authorList>
    </citation>
    <scope>NUCLEOTIDE SEQUENCE [LARGE SCALE GENOMIC DNA]</scope>
    <source>
        <strain evidence="3 6">SNUV175</strain>
    </source>
</reference>
<accession>A0A0G9GAK7</accession>
<dbReference type="Proteomes" id="UP001218104">
    <property type="component" value="Chromosome"/>
</dbReference>
<feature type="domain" description="N-acetyltransferase" evidence="1">
    <location>
        <begin position="6"/>
        <end position="168"/>
    </location>
</feature>
<dbReference type="RefSeq" id="WP_004563263.1">
    <property type="nucleotide sequence ID" value="NZ_AP024320.1"/>
</dbReference>
<dbReference type="PATRIC" id="fig|1613.112.peg.1323"/>
<evidence type="ECO:0000313" key="5">
    <source>
        <dbReference type="Proteomes" id="UP000094714"/>
    </source>
</evidence>
<dbReference type="Proteomes" id="UP000185427">
    <property type="component" value="Chromosome"/>
</dbReference>
<evidence type="ECO:0000313" key="2">
    <source>
        <dbReference type="EMBL" id="AOR74715.1"/>
    </source>
</evidence>
<dbReference type="SUPFAM" id="SSF55729">
    <property type="entry name" value="Acyl-CoA N-acyltransferases (Nat)"/>
    <property type="match status" value="1"/>
</dbReference>
<protein>
    <submittedName>
        <fullName evidence="2 4">Acetyltransferase</fullName>
    </submittedName>
    <submittedName>
        <fullName evidence="3">N-acetyltransferase</fullName>
    </submittedName>
</protein>
<name>A0A0G9GAK7_LIMFE</name>
<reference evidence="2 5" key="1">
    <citation type="submission" date="2016-09" db="EMBL/GenBank/DDBJ databases">
        <title>Genome Sequence of the Lactobacillus fermentum strain NCC2970 (CNCM I-5068).</title>
        <authorList>
            <person name="Barretto C."/>
            <person name="Ngom-Bru C."/>
            <person name="Genevaz A."/>
            <person name="Fournier C."/>
            <person name="Moine D."/>
            <person name="Kassam M."/>
            <person name="Iltis A."/>
            <person name="Sagory-Zalkind P."/>
            <person name="Faucherand G."/>
            <person name="Descombes P."/>
            <person name="Duboux S."/>
        </authorList>
    </citation>
    <scope>NUCLEOTIDE SEQUENCE [LARGE SCALE GENOMIC DNA]</scope>
    <source>
        <strain evidence="2 5">NCC2970</strain>
    </source>
</reference>
<dbReference type="OrthoDB" id="948250at2"/>
<keyword evidence="3" id="KW-0808">Transferase</keyword>
<dbReference type="AlphaFoldDB" id="A0A0G9GAK7"/>
<dbReference type="Proteomes" id="UP000094714">
    <property type="component" value="Chromosome"/>
</dbReference>
<proteinExistence type="predicted"/>
<dbReference type="InterPro" id="IPR016181">
    <property type="entry name" value="Acyl_CoA_acyltransferase"/>
</dbReference>
<dbReference type="EMBL" id="CP019030">
    <property type="protein sequence ID" value="APU45506.1"/>
    <property type="molecule type" value="Genomic_DNA"/>
</dbReference>
<evidence type="ECO:0000313" key="4">
    <source>
        <dbReference type="EMBL" id="WFR89587.1"/>
    </source>
</evidence>
<reference evidence="4" key="3">
    <citation type="submission" date="2023-04" db="EMBL/GenBank/DDBJ databases">
        <title>Genomic of Limosilactobacillus fermentum MSJK0025.</title>
        <authorList>
            <person name="Yang S."/>
        </authorList>
    </citation>
    <scope>NUCLEOTIDE SEQUENCE</scope>
    <source>
        <strain evidence="4">MSJK0025</strain>
    </source>
</reference>
<sequence length="171" mass="18917">MADETVSLREAKPTDAAALLALLTQLQTETNAIVYSNLANMTVEREAQNLAQIARSNTGIILVATYQGKLIGLATVMRIEGDANAGELGLAVLKDYWHNGIGSLLLDEALYWFVNFAQLDHLVLDVYKSNNRARRLYQHYGFVEVAECTIKDSDGHDQPAVSMEYQGIEEL</sequence>
<dbReference type="PANTHER" id="PTHR43072">
    <property type="entry name" value="N-ACETYLTRANSFERASE"/>
    <property type="match status" value="1"/>
</dbReference>
<dbReference type="EMBL" id="CP121468">
    <property type="protein sequence ID" value="WFR89587.1"/>
    <property type="molecule type" value="Genomic_DNA"/>
</dbReference>
<dbReference type="Pfam" id="PF00583">
    <property type="entry name" value="Acetyltransf_1"/>
    <property type="match status" value="1"/>
</dbReference>
<organism evidence="3 6">
    <name type="scientific">Limosilactobacillus fermentum</name>
    <name type="common">Lactobacillus fermentum</name>
    <dbReference type="NCBI Taxonomy" id="1613"/>
    <lineage>
        <taxon>Bacteria</taxon>
        <taxon>Bacillati</taxon>
        <taxon>Bacillota</taxon>
        <taxon>Bacilli</taxon>
        <taxon>Lactobacillales</taxon>
        <taxon>Lactobacillaceae</taxon>
        <taxon>Limosilactobacillus</taxon>
    </lineage>
</organism>
<dbReference type="PROSITE" id="PS51186">
    <property type="entry name" value="GNAT"/>
    <property type="match status" value="1"/>
</dbReference>
<dbReference type="Gene3D" id="3.40.630.30">
    <property type="match status" value="1"/>
</dbReference>
<gene>
    <name evidence="3" type="ORF">BUW47_03190</name>
    <name evidence="2" type="ORF">LACFE_CDS1263</name>
    <name evidence="4" type="ORF">P8634_02270</name>
</gene>
<dbReference type="GO" id="GO:0016747">
    <property type="term" value="F:acyltransferase activity, transferring groups other than amino-acyl groups"/>
    <property type="evidence" value="ECO:0007669"/>
    <property type="project" value="InterPro"/>
</dbReference>